<dbReference type="CDD" id="cd07242">
    <property type="entry name" value="VOC_BsYqjT"/>
    <property type="match status" value="1"/>
</dbReference>
<dbReference type="InterPro" id="IPR051332">
    <property type="entry name" value="Fosfomycin_Res_Enzymes"/>
</dbReference>
<dbReference type="Pfam" id="PF00903">
    <property type="entry name" value="Glyoxalase"/>
    <property type="match status" value="1"/>
</dbReference>
<dbReference type="PROSITE" id="PS51819">
    <property type="entry name" value="VOC"/>
    <property type="match status" value="1"/>
</dbReference>
<evidence type="ECO:0000313" key="4">
    <source>
        <dbReference type="Proteomes" id="UP000198312"/>
    </source>
</evidence>
<dbReference type="InterPro" id="IPR029068">
    <property type="entry name" value="Glyas_Bleomycin-R_OHBP_Dase"/>
</dbReference>
<dbReference type="PANTHER" id="PTHR36113">
    <property type="entry name" value="LYASE, PUTATIVE-RELATED-RELATED"/>
    <property type="match status" value="1"/>
</dbReference>
<dbReference type="OrthoDB" id="5296884at2"/>
<dbReference type="InterPro" id="IPR004360">
    <property type="entry name" value="Glyas_Fos-R_dOase_dom"/>
</dbReference>
<gene>
    <name evidence="3" type="ORF">CFK37_02500</name>
</gene>
<dbReference type="InterPro" id="IPR037523">
    <property type="entry name" value="VOC_core"/>
</dbReference>
<evidence type="ECO:0000259" key="2">
    <source>
        <dbReference type="PROSITE" id="PS51819"/>
    </source>
</evidence>
<protein>
    <recommendedName>
        <fullName evidence="2">VOC domain-containing protein</fullName>
    </recommendedName>
</protein>
<evidence type="ECO:0000313" key="3">
    <source>
        <dbReference type="EMBL" id="ASK61140.1"/>
    </source>
</evidence>
<dbReference type="SUPFAM" id="SSF54593">
    <property type="entry name" value="Glyoxalase/Bleomycin resistance protein/Dihydroxybiphenyl dioxygenase"/>
    <property type="match status" value="1"/>
</dbReference>
<dbReference type="EMBL" id="CP022315">
    <property type="protein sequence ID" value="ASK61140.1"/>
    <property type="molecule type" value="Genomic_DNA"/>
</dbReference>
<dbReference type="PANTHER" id="PTHR36113:SF6">
    <property type="entry name" value="FOSFOMYCIN RESISTANCE PROTEIN FOSX"/>
    <property type="match status" value="1"/>
</dbReference>
<dbReference type="GO" id="GO:0046872">
    <property type="term" value="F:metal ion binding"/>
    <property type="evidence" value="ECO:0007669"/>
    <property type="project" value="UniProtKB-KW"/>
</dbReference>
<dbReference type="KEGG" id="vil:CFK37_02500"/>
<proteinExistence type="predicted"/>
<keyword evidence="4" id="KW-1185">Reference proteome</keyword>
<evidence type="ECO:0000256" key="1">
    <source>
        <dbReference type="ARBA" id="ARBA00022723"/>
    </source>
</evidence>
<sequence>MTKGIIHHVELYVSDLKRSVEFWSWFLQELGYQAFQEWDGGKSFKLGETYIVFVQADERFLDVPYHRKGIGLNHLAFHAESREHVDAITSRLKRNEITILYPDKHPFAGGEGHYAVYFEDPDRVKVELVAPNI</sequence>
<dbReference type="Proteomes" id="UP000198312">
    <property type="component" value="Chromosome"/>
</dbReference>
<reference evidence="3 4" key="1">
    <citation type="submission" date="2017-07" db="EMBL/GenBank/DDBJ databases">
        <title>Virgibacillus sp. LM2416.</title>
        <authorList>
            <person name="Tak E.J."/>
            <person name="Bae J.-W."/>
        </authorList>
    </citation>
    <scope>NUCLEOTIDE SEQUENCE [LARGE SCALE GENOMIC DNA]</scope>
    <source>
        <strain evidence="3 4">LM2416</strain>
    </source>
</reference>
<dbReference type="RefSeq" id="WP_089060417.1">
    <property type="nucleotide sequence ID" value="NZ_CP022315.1"/>
</dbReference>
<dbReference type="AlphaFoldDB" id="A0A220TZD3"/>
<name>A0A220TZD3_9BACI</name>
<keyword evidence="1" id="KW-0479">Metal-binding</keyword>
<organism evidence="3 4">
    <name type="scientific">Virgibacillus phasianinus</name>
    <dbReference type="NCBI Taxonomy" id="2017483"/>
    <lineage>
        <taxon>Bacteria</taxon>
        <taxon>Bacillati</taxon>
        <taxon>Bacillota</taxon>
        <taxon>Bacilli</taxon>
        <taxon>Bacillales</taxon>
        <taxon>Bacillaceae</taxon>
        <taxon>Virgibacillus</taxon>
    </lineage>
</organism>
<feature type="domain" description="VOC" evidence="2">
    <location>
        <begin position="5"/>
        <end position="131"/>
    </location>
</feature>
<dbReference type="Gene3D" id="3.10.180.10">
    <property type="entry name" value="2,3-Dihydroxybiphenyl 1,2-Dioxygenase, domain 1"/>
    <property type="match status" value="1"/>
</dbReference>
<accession>A0A220TZD3</accession>